<proteinExistence type="predicted"/>
<keyword evidence="2" id="KW-1185">Reference proteome</keyword>
<dbReference type="EMBL" id="LLXI01001801">
    <property type="protein sequence ID" value="PKY55190.1"/>
    <property type="molecule type" value="Genomic_DNA"/>
</dbReference>
<name>A0A2I1H8K3_9GLOM</name>
<evidence type="ECO:0000313" key="2">
    <source>
        <dbReference type="Proteomes" id="UP000234323"/>
    </source>
</evidence>
<protein>
    <submittedName>
        <fullName evidence="1">Uncharacterized protein</fullName>
    </submittedName>
</protein>
<sequence length="119" mass="14171">MGDNIEIIKQLLEADQGELMTDETRRLKDNYMYQYFDKMNIHMNLYDENEGKMGKRSLITWNDKNGKEEEENSPRLVKCEGCERNIGKKIDKEFKNKECLIYIENEESGIIKKRIRKDG</sequence>
<reference evidence="1 2" key="1">
    <citation type="submission" date="2015-10" db="EMBL/GenBank/DDBJ databases">
        <title>Genome analyses suggest a sexual origin of heterokaryosis in a supposedly ancient asexual fungus.</title>
        <authorList>
            <person name="Ropars J."/>
            <person name="Sedzielewska K."/>
            <person name="Noel J."/>
            <person name="Charron P."/>
            <person name="Farinelli L."/>
            <person name="Marton T."/>
            <person name="Kruger M."/>
            <person name="Pelin A."/>
            <person name="Brachmann A."/>
            <person name="Corradi N."/>
        </authorList>
    </citation>
    <scope>NUCLEOTIDE SEQUENCE [LARGE SCALE GENOMIC DNA]</scope>
    <source>
        <strain evidence="1 2">A4</strain>
    </source>
</reference>
<dbReference type="Proteomes" id="UP000234323">
    <property type="component" value="Unassembled WGS sequence"/>
</dbReference>
<dbReference type="AlphaFoldDB" id="A0A2I1H8K3"/>
<accession>A0A2I1H8K3</accession>
<organism evidence="1 2">
    <name type="scientific">Rhizophagus irregularis</name>
    <dbReference type="NCBI Taxonomy" id="588596"/>
    <lineage>
        <taxon>Eukaryota</taxon>
        <taxon>Fungi</taxon>
        <taxon>Fungi incertae sedis</taxon>
        <taxon>Mucoromycota</taxon>
        <taxon>Glomeromycotina</taxon>
        <taxon>Glomeromycetes</taxon>
        <taxon>Glomerales</taxon>
        <taxon>Glomeraceae</taxon>
        <taxon>Rhizophagus</taxon>
    </lineage>
</organism>
<gene>
    <name evidence="1" type="ORF">RhiirA4_474503</name>
</gene>
<comment type="caution">
    <text evidence="1">The sequence shown here is derived from an EMBL/GenBank/DDBJ whole genome shotgun (WGS) entry which is preliminary data.</text>
</comment>
<evidence type="ECO:0000313" key="1">
    <source>
        <dbReference type="EMBL" id="PKY55190.1"/>
    </source>
</evidence>